<dbReference type="Gene3D" id="3.90.420.10">
    <property type="entry name" value="Oxidoreductase, molybdopterin-binding domain"/>
    <property type="match status" value="1"/>
</dbReference>
<dbReference type="InterPro" id="IPR014756">
    <property type="entry name" value="Ig_E-set"/>
</dbReference>
<keyword evidence="2" id="KW-1133">Transmembrane helix</keyword>
<feature type="transmembrane region" description="Helical" evidence="2">
    <location>
        <begin position="92"/>
        <end position="110"/>
    </location>
</feature>
<comment type="caution">
    <text evidence="4">The sequence shown here is derived from an EMBL/GenBank/DDBJ whole genome shotgun (WGS) entry which is preliminary data.</text>
</comment>
<evidence type="ECO:0000256" key="2">
    <source>
        <dbReference type="SAM" id="Phobius"/>
    </source>
</evidence>
<dbReference type="PANTHER" id="PTHR19372">
    <property type="entry name" value="SULFITE REDUCTASE"/>
    <property type="match status" value="1"/>
</dbReference>
<evidence type="ECO:0000259" key="3">
    <source>
        <dbReference type="Pfam" id="PF00174"/>
    </source>
</evidence>
<evidence type="ECO:0000256" key="1">
    <source>
        <dbReference type="SAM" id="MobiDB-lite"/>
    </source>
</evidence>
<feature type="transmembrane region" description="Helical" evidence="2">
    <location>
        <begin position="65"/>
        <end position="85"/>
    </location>
</feature>
<feature type="transmembrane region" description="Helical" evidence="2">
    <location>
        <begin position="6"/>
        <end position="29"/>
    </location>
</feature>
<dbReference type="SUPFAM" id="SSF81296">
    <property type="entry name" value="E set domains"/>
    <property type="match status" value="1"/>
</dbReference>
<feature type="transmembrane region" description="Helical" evidence="2">
    <location>
        <begin position="116"/>
        <end position="136"/>
    </location>
</feature>
<dbReference type="Pfam" id="PF00174">
    <property type="entry name" value="Oxidored_molyb"/>
    <property type="match status" value="1"/>
</dbReference>
<dbReference type="InterPro" id="IPR036374">
    <property type="entry name" value="OxRdtase_Mopterin-bd_sf"/>
</dbReference>
<feature type="region of interest" description="Disordered" evidence="1">
    <location>
        <begin position="486"/>
        <end position="507"/>
    </location>
</feature>
<organism evidence="4 5">
    <name type="scientific">Herbiconiux daphne</name>
    <dbReference type="NCBI Taxonomy" id="2970914"/>
    <lineage>
        <taxon>Bacteria</taxon>
        <taxon>Bacillati</taxon>
        <taxon>Actinomycetota</taxon>
        <taxon>Actinomycetes</taxon>
        <taxon>Micrococcales</taxon>
        <taxon>Microbacteriaceae</taxon>
        <taxon>Herbiconiux</taxon>
    </lineage>
</organism>
<dbReference type="RefSeq" id="WP_259541339.1">
    <property type="nucleotide sequence ID" value="NZ_JANLCJ010000010.1"/>
</dbReference>
<protein>
    <submittedName>
        <fullName evidence="4">Molybdopterin-dependent oxidoreductase</fullName>
    </submittedName>
</protein>
<feature type="domain" description="Oxidoreductase molybdopterin-binding" evidence="3">
    <location>
        <begin position="239"/>
        <end position="393"/>
    </location>
</feature>
<evidence type="ECO:0000313" key="5">
    <source>
        <dbReference type="Proteomes" id="UP001165586"/>
    </source>
</evidence>
<gene>
    <name evidence="4" type="ORF">N1032_19600</name>
</gene>
<keyword evidence="2" id="KW-0812">Transmembrane</keyword>
<accession>A0ABT2H7R4</accession>
<dbReference type="SUPFAM" id="SSF56524">
    <property type="entry name" value="Oxidoreductase molybdopterin-binding domain"/>
    <property type="match status" value="1"/>
</dbReference>
<dbReference type="PANTHER" id="PTHR19372:SF7">
    <property type="entry name" value="SULFITE OXIDASE, MITOCHONDRIAL"/>
    <property type="match status" value="1"/>
</dbReference>
<keyword evidence="2" id="KW-0472">Membrane</keyword>
<proteinExistence type="predicted"/>
<name>A0ABT2H7R4_9MICO</name>
<feature type="transmembrane region" description="Helical" evidence="2">
    <location>
        <begin position="164"/>
        <end position="182"/>
    </location>
</feature>
<sequence>MRTNLWAAASGVVAAGTVLATAELVSLFAGAETSPLFAVGSLVIDLAPPGVKSLIIGLFGTGDKAVLLVLLALVVLALAVLAGILERRRPPWGTVVLVAVSGVAIVAVTTRAGATGFWAVPTVIGMIVGVLVLRALTTRLKRWQASENSDAPLRSQAGIDRRGFFVFAGITAVAAVVVGAVARSMNAVAGAVSSARAAITLPAPATAAPSVPAGADLGIEGLAPYVTPNDSFYRIDTALQVPQVSADTWTLKISGMVEEEVELSWSDLLALPLEEHVVTLACVSNEVGGELIGNAVWLGYPIRELLARAKPTAGADMVLSTSVDGFTAGTPLETLQDDDRVAILAVGMNGEPLPVEHGFPVRMVVAGLYGYVSATKWVIDLRVTRFADAQGYWTPRGWSALGPIKTESRIDVPRAGATVAAGTVAVAGVAWAQHTGVAKVEVRVDDGDWAEARLADTTGIDTWVQWVFEWDAPAGNHTLAVRATDESGYTQTADQAPPAPDGATGWDTISVSVSG</sequence>
<evidence type="ECO:0000313" key="4">
    <source>
        <dbReference type="EMBL" id="MCS5735949.1"/>
    </source>
</evidence>
<dbReference type="Proteomes" id="UP001165586">
    <property type="component" value="Unassembled WGS sequence"/>
</dbReference>
<dbReference type="InterPro" id="IPR000572">
    <property type="entry name" value="OxRdtase_Mopterin-bd_dom"/>
</dbReference>
<keyword evidence="5" id="KW-1185">Reference proteome</keyword>
<dbReference type="Pfam" id="PF17957">
    <property type="entry name" value="Big_7"/>
    <property type="match status" value="1"/>
</dbReference>
<dbReference type="Gene3D" id="2.60.40.650">
    <property type="match status" value="1"/>
</dbReference>
<reference evidence="4" key="1">
    <citation type="submission" date="2022-08" db="EMBL/GenBank/DDBJ databases">
        <authorList>
            <person name="Deng Y."/>
            <person name="Han X.-F."/>
            <person name="Zhang Y.-Q."/>
        </authorList>
    </citation>
    <scope>NUCLEOTIDE SEQUENCE</scope>
    <source>
        <strain evidence="4">CPCC 203386</strain>
    </source>
</reference>
<dbReference type="EMBL" id="JANLCJ010000010">
    <property type="protein sequence ID" value="MCS5735949.1"/>
    <property type="molecule type" value="Genomic_DNA"/>
</dbReference>